<proteinExistence type="predicted"/>
<dbReference type="Gene3D" id="3.20.20.370">
    <property type="entry name" value="Glycoside hydrolase/deacetylase"/>
    <property type="match status" value="1"/>
</dbReference>
<dbReference type="Pfam" id="PF04794">
    <property type="entry name" value="YdjC"/>
    <property type="match status" value="1"/>
</dbReference>
<evidence type="ECO:0000256" key="1">
    <source>
        <dbReference type="ARBA" id="ARBA00001946"/>
    </source>
</evidence>
<evidence type="ECO:0000256" key="3">
    <source>
        <dbReference type="ARBA" id="ARBA00022801"/>
    </source>
</evidence>
<dbReference type="GO" id="GO:0005975">
    <property type="term" value="P:carbohydrate metabolic process"/>
    <property type="evidence" value="ECO:0007669"/>
    <property type="project" value="InterPro"/>
</dbReference>
<comment type="cofactor">
    <cofactor evidence="1">
        <name>Mg(2+)</name>
        <dbReference type="ChEBI" id="CHEBI:18420"/>
    </cofactor>
</comment>
<comment type="caution">
    <text evidence="6">The sequence shown here is derived from an EMBL/GenBank/DDBJ whole genome shotgun (WGS) entry which is preliminary data.</text>
</comment>
<name>A0A838L6D8_9SPHN</name>
<sequence length="331" mass="35451">MSGFCHARRPARVERRWSVADSRFGADRLRGVSPHPPPTSAAPAVKRRLIVTADDFGASIAVNEGIEIAHRTGILTAASLMVAGAAAEDALIRARHLPALGVGLHLVLVEGRPALPPEQVPDLVDSTGHFRANMALAGANMFFRPVVRRQLAAEIEAQFAAFAATGLPLDHVNAHKHFHLHPTIAGLILRIGARYGLVAARAPVEPLGLIGAVEPVQPTLAGRIAGPYARSLASRFRRAGLAVPDRVLGLAWSGHMTTRRLAALIERLPSGLTEIYTHPATQDAYPGSAPGYEYRAELAALVDPAVKARVREQEVTLGRFADFTTRKEDPT</sequence>
<gene>
    <name evidence="6" type="primary">hpnK</name>
    <name evidence="6" type="ORF">HZF05_11565</name>
</gene>
<evidence type="ECO:0000256" key="5">
    <source>
        <dbReference type="ARBA" id="ARBA00023277"/>
    </source>
</evidence>
<keyword evidence="3" id="KW-0378">Hydrolase</keyword>
<keyword evidence="2" id="KW-0479">Metal-binding</keyword>
<dbReference type="PANTHER" id="PTHR31609:SF1">
    <property type="entry name" value="CARBOHYDRATE DEACETYLASE"/>
    <property type="match status" value="1"/>
</dbReference>
<dbReference type="GO" id="GO:0046872">
    <property type="term" value="F:metal ion binding"/>
    <property type="evidence" value="ECO:0007669"/>
    <property type="project" value="UniProtKB-KW"/>
</dbReference>
<evidence type="ECO:0000313" key="6">
    <source>
        <dbReference type="EMBL" id="MBA2934734.1"/>
    </source>
</evidence>
<dbReference type="NCBIfam" id="TIGR03473">
    <property type="entry name" value="HpnK"/>
    <property type="match status" value="1"/>
</dbReference>
<reference evidence="6 7" key="1">
    <citation type="submission" date="2020-07" db="EMBL/GenBank/DDBJ databases">
        <authorList>
            <person name="Sun Q."/>
        </authorList>
    </citation>
    <scope>NUCLEOTIDE SEQUENCE [LARGE SCALE GENOMIC DNA]</scope>
    <source>
        <strain evidence="6 7">CGMCC 1.13654</strain>
    </source>
</reference>
<dbReference type="CDD" id="cd10804">
    <property type="entry name" value="YdjC_HpnK_like"/>
    <property type="match status" value="1"/>
</dbReference>
<keyword evidence="4" id="KW-0460">Magnesium</keyword>
<dbReference type="Proteomes" id="UP000570166">
    <property type="component" value="Unassembled WGS sequence"/>
</dbReference>
<evidence type="ECO:0000256" key="4">
    <source>
        <dbReference type="ARBA" id="ARBA00022842"/>
    </source>
</evidence>
<protein>
    <submittedName>
        <fullName evidence="6">Hopanoid biosynthesis-associated protein HpnK</fullName>
    </submittedName>
</protein>
<dbReference type="SUPFAM" id="SSF88713">
    <property type="entry name" value="Glycoside hydrolase/deacetylase"/>
    <property type="match status" value="1"/>
</dbReference>
<dbReference type="GO" id="GO:0016787">
    <property type="term" value="F:hydrolase activity"/>
    <property type="evidence" value="ECO:0007669"/>
    <property type="project" value="UniProtKB-KW"/>
</dbReference>
<evidence type="ECO:0000313" key="7">
    <source>
        <dbReference type="Proteomes" id="UP000570166"/>
    </source>
</evidence>
<dbReference type="InterPro" id="IPR011330">
    <property type="entry name" value="Glyco_hydro/deAcase_b/a-brl"/>
</dbReference>
<dbReference type="InterPro" id="IPR017836">
    <property type="entry name" value="Hopanoid_biosynth-assoc_HpnK"/>
</dbReference>
<evidence type="ECO:0000256" key="2">
    <source>
        <dbReference type="ARBA" id="ARBA00022723"/>
    </source>
</evidence>
<dbReference type="PANTHER" id="PTHR31609">
    <property type="entry name" value="YDJC DEACETYLASE FAMILY MEMBER"/>
    <property type="match status" value="1"/>
</dbReference>
<keyword evidence="5" id="KW-0119">Carbohydrate metabolism</keyword>
<dbReference type="InterPro" id="IPR006879">
    <property type="entry name" value="YdjC-like"/>
</dbReference>
<dbReference type="EMBL" id="JACEIB010000007">
    <property type="protein sequence ID" value="MBA2934734.1"/>
    <property type="molecule type" value="Genomic_DNA"/>
</dbReference>
<dbReference type="AlphaFoldDB" id="A0A838L6D8"/>
<organism evidence="6 7">
    <name type="scientific">Sphingomonas chungangi</name>
    <dbReference type="NCBI Taxonomy" id="2683589"/>
    <lineage>
        <taxon>Bacteria</taxon>
        <taxon>Pseudomonadati</taxon>
        <taxon>Pseudomonadota</taxon>
        <taxon>Alphaproteobacteria</taxon>
        <taxon>Sphingomonadales</taxon>
        <taxon>Sphingomonadaceae</taxon>
        <taxon>Sphingomonas</taxon>
    </lineage>
</organism>
<accession>A0A838L6D8</accession>
<dbReference type="GO" id="GO:0019213">
    <property type="term" value="F:deacetylase activity"/>
    <property type="evidence" value="ECO:0007669"/>
    <property type="project" value="TreeGrafter"/>
</dbReference>
<keyword evidence="7" id="KW-1185">Reference proteome</keyword>